<dbReference type="SUPFAM" id="SSF56300">
    <property type="entry name" value="Metallo-dependent phosphatases"/>
    <property type="match status" value="1"/>
</dbReference>
<evidence type="ECO:0000256" key="1">
    <source>
        <dbReference type="ARBA" id="ARBA00022723"/>
    </source>
</evidence>
<accession>A0A7W2DZ23</accession>
<dbReference type="RefSeq" id="WP_191854642.1">
    <property type="nucleotide sequence ID" value="NZ_BNBP01000011.1"/>
</dbReference>
<evidence type="ECO:0000313" key="4">
    <source>
        <dbReference type="EMBL" id="MBA5225507.1"/>
    </source>
</evidence>
<gene>
    <name evidence="4" type="ORF">H1X69_29525</name>
</gene>
<dbReference type="PANTHER" id="PTHR31302:SF31">
    <property type="entry name" value="PHOSPHODIESTERASE YAEI"/>
    <property type="match status" value="1"/>
</dbReference>
<keyword evidence="2" id="KW-0378">Hydrolase</keyword>
<organism evidence="4 5">
    <name type="scientific">Streptomyces griseoaurantiacus</name>
    <dbReference type="NCBI Taxonomy" id="68213"/>
    <lineage>
        <taxon>Bacteria</taxon>
        <taxon>Bacillati</taxon>
        <taxon>Actinomycetota</taxon>
        <taxon>Actinomycetes</taxon>
        <taxon>Kitasatosporales</taxon>
        <taxon>Streptomycetaceae</taxon>
        <taxon>Streptomyces</taxon>
        <taxon>Streptomyces aurantiacus group</taxon>
    </lineage>
</organism>
<dbReference type="AlphaFoldDB" id="A0A7W2DZ23"/>
<dbReference type="PIRSF" id="PIRSF008292">
    <property type="entry name" value="UCP008292"/>
    <property type="match status" value="1"/>
</dbReference>
<dbReference type="GO" id="GO:0008758">
    <property type="term" value="F:UDP-2,3-diacylglucosamine hydrolase activity"/>
    <property type="evidence" value="ECO:0007669"/>
    <property type="project" value="TreeGrafter"/>
</dbReference>
<dbReference type="Gene3D" id="3.60.21.10">
    <property type="match status" value="1"/>
</dbReference>
<dbReference type="GO" id="GO:0046872">
    <property type="term" value="F:metal ion binding"/>
    <property type="evidence" value="ECO:0007669"/>
    <property type="project" value="UniProtKB-KW"/>
</dbReference>
<dbReference type="InterPro" id="IPR029052">
    <property type="entry name" value="Metallo-depent_PP-like"/>
</dbReference>
<evidence type="ECO:0000259" key="3">
    <source>
        <dbReference type="Pfam" id="PF00149"/>
    </source>
</evidence>
<dbReference type="GO" id="GO:0009245">
    <property type="term" value="P:lipid A biosynthetic process"/>
    <property type="evidence" value="ECO:0007669"/>
    <property type="project" value="TreeGrafter"/>
</dbReference>
<dbReference type="EMBL" id="JACERG010000020">
    <property type="protein sequence ID" value="MBA5225507.1"/>
    <property type="molecule type" value="Genomic_DNA"/>
</dbReference>
<evidence type="ECO:0000256" key="2">
    <source>
        <dbReference type="ARBA" id="ARBA00022801"/>
    </source>
</evidence>
<proteinExistence type="predicted"/>
<name>A0A7W2DZ23_9ACTN</name>
<feature type="domain" description="Calcineurin-like phosphoesterase" evidence="3">
    <location>
        <begin position="2"/>
        <end position="207"/>
    </location>
</feature>
<dbReference type="InterPro" id="IPR051158">
    <property type="entry name" value="Metallophosphoesterase_sf"/>
</dbReference>
<comment type="caution">
    <text evidence="4">The sequence shown here is derived from an EMBL/GenBank/DDBJ whole genome shotgun (WGS) entry which is preliminary data.</text>
</comment>
<dbReference type="GO" id="GO:0016020">
    <property type="term" value="C:membrane"/>
    <property type="evidence" value="ECO:0007669"/>
    <property type="project" value="GOC"/>
</dbReference>
<dbReference type="InterPro" id="IPR004843">
    <property type="entry name" value="Calcineurin-like_PHP"/>
</dbReference>
<protein>
    <submittedName>
        <fullName evidence="4">Metallophosphoesterase</fullName>
    </submittedName>
</protein>
<sequence>MIRVAAVGDIHMGSDSQGLLRPAFETLPECADLLLLAGDLTRHGTPEEMRVVAREVRDLAVPVVAVLGNHDHHDERPEEVTAILREAGVRVLEGESTVVECAGVRVGVAGTKGFGGGFVGRSAGEFGEPLMKEFVRATRRSADSLGAALKDLHGLGCDVRVALTHYSPVADTLAGEPPEIHPFLGSYLLAEAIDTAGADLAVHGHAHLGTEHGMTTGGVRVRNVAQPVIRRAFNVYRLPAREAGTGEPGAAAA</sequence>
<dbReference type="PANTHER" id="PTHR31302">
    <property type="entry name" value="TRANSMEMBRANE PROTEIN WITH METALLOPHOSPHOESTERASE DOMAIN-RELATED"/>
    <property type="match status" value="1"/>
</dbReference>
<dbReference type="InterPro" id="IPR016538">
    <property type="entry name" value="UCP008292"/>
</dbReference>
<dbReference type="Proteomes" id="UP000587608">
    <property type="component" value="Unassembled WGS sequence"/>
</dbReference>
<dbReference type="Pfam" id="PF00149">
    <property type="entry name" value="Metallophos"/>
    <property type="match status" value="1"/>
</dbReference>
<evidence type="ECO:0000313" key="5">
    <source>
        <dbReference type="Proteomes" id="UP000587608"/>
    </source>
</evidence>
<reference evidence="4 5" key="1">
    <citation type="submission" date="2020-07" db="EMBL/GenBank/DDBJ databases">
        <title>Differential regulation of undecylprodigiosin biosynthesis in the yeast-scavenging Streptomyces strain MBK6.</title>
        <authorList>
            <person name="Baral B."/>
            <person name="Siitonen V."/>
            <person name="Laughlin M."/>
            <person name="Yamada K."/>
            <person name="Ilomaeki M."/>
            <person name="Metsae-Ketelae M."/>
            <person name="Niemi J."/>
        </authorList>
    </citation>
    <scope>NUCLEOTIDE SEQUENCE [LARGE SCALE GENOMIC DNA]</scope>
    <source>
        <strain evidence="4 5">MBK6</strain>
    </source>
</reference>
<keyword evidence="1" id="KW-0479">Metal-binding</keyword>